<feature type="domain" description="PilZ" evidence="1">
    <location>
        <begin position="6"/>
        <end position="89"/>
    </location>
</feature>
<dbReference type="GO" id="GO:0035438">
    <property type="term" value="F:cyclic-di-GMP binding"/>
    <property type="evidence" value="ECO:0007669"/>
    <property type="project" value="InterPro"/>
</dbReference>
<name>Q2IVL7_RHOP2</name>
<dbReference type="InterPro" id="IPR009875">
    <property type="entry name" value="PilZ_domain"/>
</dbReference>
<accession>Q2IVL7</accession>
<dbReference type="Gene3D" id="2.40.10.220">
    <property type="entry name" value="predicted glycosyltransferase like domains"/>
    <property type="match status" value="1"/>
</dbReference>
<dbReference type="Proteomes" id="UP000008809">
    <property type="component" value="Chromosome"/>
</dbReference>
<keyword evidence="3" id="KW-1185">Reference proteome</keyword>
<dbReference type="HOGENOM" id="CLU_160508_0_0_5"/>
<evidence type="ECO:0000313" key="2">
    <source>
        <dbReference type="EMBL" id="ABD07743.1"/>
    </source>
</evidence>
<proteinExistence type="predicted"/>
<dbReference type="Pfam" id="PF07238">
    <property type="entry name" value="PilZ"/>
    <property type="match status" value="1"/>
</dbReference>
<sequence length="92" mass="10420">MVSIPEKRKFPRVGFDRGVDAWIMSIDGTWRLACKMLDASAQGARLMPASLQGLKEKEFFLLLSSTGLAYRRCEVAWVNGDEIGVRFLKVKR</sequence>
<reference evidence="2 3" key="1">
    <citation type="submission" date="2006-01" db="EMBL/GenBank/DDBJ databases">
        <title>Complete sequence of Rhodopseudomonas palustris HaA2.</title>
        <authorList>
            <consortium name="US DOE Joint Genome Institute"/>
            <person name="Copeland A."/>
            <person name="Lucas S."/>
            <person name="Lapidus A."/>
            <person name="Barry K."/>
            <person name="Detter J.C."/>
            <person name="Glavina T."/>
            <person name="Hammon N."/>
            <person name="Israni S."/>
            <person name="Pitluck S."/>
            <person name="Chain P."/>
            <person name="Malfatti S."/>
            <person name="Shin M."/>
            <person name="Vergez L."/>
            <person name="Schmutz J."/>
            <person name="Larimer F."/>
            <person name="Land M."/>
            <person name="Hauser L."/>
            <person name="Pelletier D.A."/>
            <person name="Kyrpides N."/>
            <person name="Anderson I."/>
            <person name="Oda Y."/>
            <person name="Harwood C.S."/>
            <person name="Richardson P."/>
        </authorList>
    </citation>
    <scope>NUCLEOTIDE SEQUENCE [LARGE SCALE GENOMIC DNA]</scope>
    <source>
        <strain evidence="2 3">HaA2</strain>
    </source>
</reference>
<dbReference type="EMBL" id="CP000250">
    <property type="protein sequence ID" value="ABD07743.1"/>
    <property type="molecule type" value="Genomic_DNA"/>
</dbReference>
<protein>
    <recommendedName>
        <fullName evidence="1">PilZ domain-containing protein</fullName>
    </recommendedName>
</protein>
<dbReference type="AlphaFoldDB" id="Q2IVL7"/>
<dbReference type="SUPFAM" id="SSF141371">
    <property type="entry name" value="PilZ domain-like"/>
    <property type="match status" value="1"/>
</dbReference>
<organism evidence="2 3">
    <name type="scientific">Rhodopseudomonas palustris (strain HaA2)</name>
    <dbReference type="NCBI Taxonomy" id="316058"/>
    <lineage>
        <taxon>Bacteria</taxon>
        <taxon>Pseudomonadati</taxon>
        <taxon>Pseudomonadota</taxon>
        <taxon>Alphaproteobacteria</taxon>
        <taxon>Hyphomicrobiales</taxon>
        <taxon>Nitrobacteraceae</taxon>
        <taxon>Rhodopseudomonas</taxon>
    </lineage>
</organism>
<evidence type="ECO:0000313" key="3">
    <source>
        <dbReference type="Proteomes" id="UP000008809"/>
    </source>
</evidence>
<evidence type="ECO:0000259" key="1">
    <source>
        <dbReference type="Pfam" id="PF07238"/>
    </source>
</evidence>
<dbReference type="KEGG" id="rpb:RPB_3041"/>
<gene>
    <name evidence="2" type="ordered locus">RPB_3041</name>
</gene>